<reference evidence="9 10" key="1">
    <citation type="submission" date="2011-02" db="EMBL/GenBank/DDBJ databases">
        <title>The Genome Sequence of Sphaeroforma arctica JP610.</title>
        <authorList>
            <consortium name="The Broad Institute Genome Sequencing Platform"/>
            <person name="Russ C."/>
            <person name="Cuomo C."/>
            <person name="Young S.K."/>
            <person name="Zeng Q."/>
            <person name="Gargeya S."/>
            <person name="Alvarado L."/>
            <person name="Berlin A."/>
            <person name="Chapman S.B."/>
            <person name="Chen Z."/>
            <person name="Freedman E."/>
            <person name="Gellesch M."/>
            <person name="Goldberg J."/>
            <person name="Griggs A."/>
            <person name="Gujja S."/>
            <person name="Heilman E."/>
            <person name="Heiman D."/>
            <person name="Howarth C."/>
            <person name="Mehta T."/>
            <person name="Neiman D."/>
            <person name="Pearson M."/>
            <person name="Roberts A."/>
            <person name="Saif S."/>
            <person name="Shea T."/>
            <person name="Shenoy N."/>
            <person name="Sisk P."/>
            <person name="Stolte C."/>
            <person name="Sykes S."/>
            <person name="White J."/>
            <person name="Yandava C."/>
            <person name="Burger G."/>
            <person name="Gray M.W."/>
            <person name="Holland P.W.H."/>
            <person name="King N."/>
            <person name="Lang F.B.F."/>
            <person name="Roger A.J."/>
            <person name="Ruiz-Trillo I."/>
            <person name="Haas B."/>
            <person name="Nusbaum C."/>
            <person name="Birren B."/>
        </authorList>
    </citation>
    <scope>NUCLEOTIDE SEQUENCE [LARGE SCALE GENOMIC DNA]</scope>
    <source>
        <strain evidence="9 10">JP610</strain>
    </source>
</reference>
<dbReference type="PANTHER" id="PTHR11315">
    <property type="entry name" value="PROTEASE FAMILY C26 GAMMA-GLUTAMYL HYDROLASE"/>
    <property type="match status" value="1"/>
</dbReference>
<dbReference type="InterPro" id="IPR011697">
    <property type="entry name" value="Peptidase_C26"/>
</dbReference>
<evidence type="ECO:0000256" key="7">
    <source>
        <dbReference type="PIRSR" id="PIRSR615527-1"/>
    </source>
</evidence>
<sequence>MDWSGSTGFSFCRYSLTIISRTQPNSEDNLSHFGSSMIYASYVKWVEAAGGRAVPIHYDSSPERITELFNSVNGVLYMGGASDIQSYNPYYNAGLQLFELTKKANEAGKHTPLWGTCLGHEFLAVMVSEDFNILDTGFKAENLSLPLDFTNEAKDSVMFAHAPQSVMESLAIEKITSNEHGMGVTPSRFYGNKKLNDFFKVLSTNKDRVGAEFVSAFEARDFPIFGVQFHPEKNVFEFEKHHDTSHTASAISAALYMATEFINHARRNPNTFATEKGEYDALIYAHEPTRTYTQTGGHFEQMYFFNNTD</sequence>
<feature type="active site" evidence="8">
    <location>
        <position position="230"/>
    </location>
</feature>
<evidence type="ECO:0000313" key="9">
    <source>
        <dbReference type="EMBL" id="KNC86757.1"/>
    </source>
</evidence>
<accession>A0A0L0GCL9</accession>
<dbReference type="GO" id="GO:0034722">
    <property type="term" value="F:gamma-glutamyl-peptidase activity"/>
    <property type="evidence" value="ECO:0007669"/>
    <property type="project" value="UniProtKB-UniRule"/>
</dbReference>
<evidence type="ECO:0000313" key="10">
    <source>
        <dbReference type="Proteomes" id="UP000054560"/>
    </source>
</evidence>
<dbReference type="InterPro" id="IPR029062">
    <property type="entry name" value="Class_I_gatase-like"/>
</dbReference>
<dbReference type="FunFam" id="3.40.50.880:FF:000024">
    <property type="entry name" value="Folate gamma-glutamyl hydrolase"/>
    <property type="match status" value="1"/>
</dbReference>
<evidence type="ECO:0000256" key="4">
    <source>
        <dbReference type="ARBA" id="ARBA00022525"/>
    </source>
</evidence>
<dbReference type="AlphaFoldDB" id="A0A0L0GCL9"/>
<dbReference type="InterPro" id="IPR015527">
    <property type="entry name" value="Pept_C26_g-glut_hydrolase"/>
</dbReference>
<comment type="subcellular location">
    <subcellularLocation>
        <location evidence="1">Secreted</location>
        <location evidence="1">Extracellular space</location>
    </subcellularLocation>
</comment>
<dbReference type="GO" id="GO:0005773">
    <property type="term" value="C:vacuole"/>
    <property type="evidence" value="ECO:0007669"/>
    <property type="project" value="TreeGrafter"/>
</dbReference>
<dbReference type="Proteomes" id="UP000054560">
    <property type="component" value="Unassembled WGS sequence"/>
</dbReference>
<gene>
    <name evidence="9" type="ORF">SARC_01091</name>
</gene>
<proteinExistence type="inferred from homology"/>
<protein>
    <recommendedName>
        <fullName evidence="3 8">folate gamma-glutamyl hydrolase</fullName>
        <ecNumber evidence="3 8">3.4.19.9</ecNumber>
    </recommendedName>
</protein>
<dbReference type="GO" id="GO:0046900">
    <property type="term" value="P:tetrahydrofolylpolyglutamate metabolic process"/>
    <property type="evidence" value="ECO:0007669"/>
    <property type="project" value="TreeGrafter"/>
</dbReference>
<dbReference type="Pfam" id="PF07722">
    <property type="entry name" value="Peptidase_C26"/>
    <property type="match status" value="1"/>
</dbReference>
<evidence type="ECO:0000256" key="8">
    <source>
        <dbReference type="PROSITE-ProRule" id="PRU00607"/>
    </source>
</evidence>
<name>A0A0L0GCL9_9EUKA</name>
<feature type="active site" description="Proton donor" evidence="7">
    <location>
        <position position="230"/>
    </location>
</feature>
<dbReference type="RefSeq" id="XP_014160659.1">
    <property type="nucleotide sequence ID" value="XM_014305184.1"/>
</dbReference>
<evidence type="ECO:0000256" key="1">
    <source>
        <dbReference type="ARBA" id="ARBA00004239"/>
    </source>
</evidence>
<evidence type="ECO:0000256" key="6">
    <source>
        <dbReference type="ARBA" id="ARBA00022801"/>
    </source>
</evidence>
<dbReference type="PROSITE" id="PS51273">
    <property type="entry name" value="GATASE_TYPE_1"/>
    <property type="match status" value="1"/>
</dbReference>
<dbReference type="EC" id="3.4.19.9" evidence="3 8"/>
<evidence type="ECO:0000256" key="5">
    <source>
        <dbReference type="ARBA" id="ARBA00022729"/>
    </source>
</evidence>
<comment type="catalytic activity">
    <reaction evidence="8">
        <text>(6S)-5,6,7,8-tetrahydrofolyl-(gamma-L-Glu)(n) + (n-1) H2O = (6S)-5,6,7,8-tetrahydrofolate + (n-1) L-glutamate</text>
        <dbReference type="Rhea" id="RHEA:56784"/>
        <dbReference type="Rhea" id="RHEA-COMP:14738"/>
        <dbReference type="ChEBI" id="CHEBI:15377"/>
        <dbReference type="ChEBI" id="CHEBI:29985"/>
        <dbReference type="ChEBI" id="CHEBI:57453"/>
        <dbReference type="ChEBI" id="CHEBI:141005"/>
        <dbReference type="EC" id="3.4.19.9"/>
    </reaction>
</comment>
<organism evidence="9 10">
    <name type="scientific">Sphaeroforma arctica JP610</name>
    <dbReference type="NCBI Taxonomy" id="667725"/>
    <lineage>
        <taxon>Eukaryota</taxon>
        <taxon>Ichthyosporea</taxon>
        <taxon>Ichthyophonida</taxon>
        <taxon>Sphaeroforma</taxon>
    </lineage>
</organism>
<dbReference type="STRING" id="667725.A0A0L0GCL9"/>
<dbReference type="PROSITE" id="PS51275">
    <property type="entry name" value="PEPTIDASE_C26_GGH"/>
    <property type="match status" value="1"/>
</dbReference>
<dbReference type="Gene3D" id="3.40.50.880">
    <property type="match status" value="1"/>
</dbReference>
<dbReference type="GO" id="GO:0005576">
    <property type="term" value="C:extracellular region"/>
    <property type="evidence" value="ECO:0007669"/>
    <property type="project" value="UniProtKB-SubCell"/>
</dbReference>
<evidence type="ECO:0000256" key="2">
    <source>
        <dbReference type="ARBA" id="ARBA00011083"/>
    </source>
</evidence>
<keyword evidence="6 8" id="KW-0378">Hydrolase</keyword>
<dbReference type="GeneID" id="25901595"/>
<feature type="active site" description="Nucleophile" evidence="7 8">
    <location>
        <position position="117"/>
    </location>
</feature>
<dbReference type="PANTHER" id="PTHR11315:SF0">
    <property type="entry name" value="FOLATE GAMMA-GLUTAMYL HYDROLASE"/>
    <property type="match status" value="1"/>
</dbReference>
<keyword evidence="5" id="KW-0732">Signal</keyword>
<keyword evidence="10" id="KW-1185">Reference proteome</keyword>
<evidence type="ECO:0000256" key="3">
    <source>
        <dbReference type="ARBA" id="ARBA00012886"/>
    </source>
</evidence>
<dbReference type="eggNOG" id="KOG1559">
    <property type="taxonomic scope" value="Eukaryota"/>
</dbReference>
<dbReference type="OrthoDB" id="64220at2759"/>
<keyword evidence="4" id="KW-0964">Secreted</keyword>
<dbReference type="EMBL" id="KQ241637">
    <property type="protein sequence ID" value="KNC86757.1"/>
    <property type="molecule type" value="Genomic_DNA"/>
</dbReference>
<dbReference type="SUPFAM" id="SSF52317">
    <property type="entry name" value="Class I glutamine amidotransferase-like"/>
    <property type="match status" value="1"/>
</dbReference>
<comment type="similarity">
    <text evidence="2">Belongs to the peptidase C26 family.</text>
</comment>